<dbReference type="eggNOG" id="arCOG00670">
    <property type="taxonomic scope" value="Archaea"/>
</dbReference>
<gene>
    <name evidence="4" type="ordered locus">Metfor_2281</name>
</gene>
<dbReference type="PROSITE" id="PS00379">
    <property type="entry name" value="CDP_ALCOHOL_P_TRANSF"/>
    <property type="match status" value="1"/>
</dbReference>
<proteinExistence type="inferred from homology"/>
<dbReference type="Proteomes" id="UP000010824">
    <property type="component" value="Chromosome"/>
</dbReference>
<feature type="transmembrane region" description="Helical" evidence="3">
    <location>
        <begin position="35"/>
        <end position="51"/>
    </location>
</feature>
<keyword evidence="5" id="KW-1185">Reference proteome</keyword>
<reference evidence="5" key="1">
    <citation type="submission" date="2011-12" db="EMBL/GenBank/DDBJ databases">
        <title>Complete sequence of Methanoregula formicicum SMSP.</title>
        <authorList>
            <person name="Lucas S."/>
            <person name="Han J."/>
            <person name="Lapidus A."/>
            <person name="Cheng J.-F."/>
            <person name="Goodwin L."/>
            <person name="Pitluck S."/>
            <person name="Peters L."/>
            <person name="Ovchinnikova G."/>
            <person name="Teshima H."/>
            <person name="Detter J.C."/>
            <person name="Han C."/>
            <person name="Tapia R."/>
            <person name="Land M."/>
            <person name="Hauser L."/>
            <person name="Kyrpides N."/>
            <person name="Ivanova N."/>
            <person name="Pagani I."/>
            <person name="Imachi H."/>
            <person name="Tamaki H."/>
            <person name="Sekiguchi Y."/>
            <person name="Kamagata Y."/>
            <person name="Cadillo-Quiroz H."/>
            <person name="Zinder S."/>
            <person name="Liu W.-T."/>
            <person name="Woyke T."/>
        </authorList>
    </citation>
    <scope>NUCLEOTIDE SEQUENCE [LARGE SCALE GENOMIC DNA]</scope>
    <source>
        <strain evidence="5">DSM 22288 / NBRC 105244 / SMSP</strain>
    </source>
</reference>
<reference evidence="4 5" key="2">
    <citation type="journal article" date="2014" name="Genome Announc.">
        <title>Complete Genome Sequence of Methanoregula formicica SMSPT, a Mesophilic Hydrogenotrophic Methanogen Isolated from a Methanogenic Upflow Anaerobic Sludge Blanket Reactor.</title>
        <authorList>
            <person name="Yamamoto K."/>
            <person name="Tamaki H."/>
            <person name="Cadillo-Quiroz H."/>
            <person name="Imachi H."/>
            <person name="Kyrpides N."/>
            <person name="Woyke T."/>
            <person name="Goodwin L."/>
            <person name="Zinder S.H."/>
            <person name="Kamagata Y."/>
            <person name="Liu W.T."/>
        </authorList>
    </citation>
    <scope>NUCLEOTIDE SEQUENCE [LARGE SCALE GENOMIC DNA]</scope>
    <source>
        <strain evidence="5">DSM 22288 / NBRC 105244 / SMSP</strain>
    </source>
</reference>
<evidence type="ECO:0000256" key="1">
    <source>
        <dbReference type="ARBA" id="ARBA00022679"/>
    </source>
</evidence>
<evidence type="ECO:0000313" key="4">
    <source>
        <dbReference type="EMBL" id="AGB03286.1"/>
    </source>
</evidence>
<dbReference type="InParanoid" id="L0HHP6"/>
<keyword evidence="3" id="KW-0472">Membrane</keyword>
<dbReference type="InterPro" id="IPR043130">
    <property type="entry name" value="CDP-OH_PTrfase_TM_dom"/>
</dbReference>
<feature type="transmembrane region" description="Helical" evidence="3">
    <location>
        <begin position="175"/>
        <end position="196"/>
    </location>
</feature>
<dbReference type="InterPro" id="IPR000462">
    <property type="entry name" value="CDP-OH_P_trans"/>
</dbReference>
<keyword evidence="3" id="KW-1133">Transmembrane helix</keyword>
<dbReference type="STRING" id="593750.Metfor_2281"/>
<dbReference type="AlphaFoldDB" id="L0HHP6"/>
<organism evidence="4 5">
    <name type="scientific">Methanoregula formicica (strain DSM 22288 / NBRC 105244 / SMSP)</name>
    <dbReference type="NCBI Taxonomy" id="593750"/>
    <lineage>
        <taxon>Archaea</taxon>
        <taxon>Methanobacteriati</taxon>
        <taxon>Methanobacteriota</taxon>
        <taxon>Stenosarchaea group</taxon>
        <taxon>Methanomicrobia</taxon>
        <taxon>Methanomicrobiales</taxon>
        <taxon>Methanoregulaceae</taxon>
        <taxon>Methanoregula</taxon>
    </lineage>
</organism>
<dbReference type="Pfam" id="PF01066">
    <property type="entry name" value="CDP-OH_P_transf"/>
    <property type="match status" value="1"/>
</dbReference>
<feature type="transmembrane region" description="Helical" evidence="3">
    <location>
        <begin position="57"/>
        <end position="75"/>
    </location>
</feature>
<dbReference type="Gene3D" id="1.20.120.1760">
    <property type="match status" value="1"/>
</dbReference>
<name>L0HHP6_METFS</name>
<dbReference type="KEGG" id="mfo:Metfor_2281"/>
<feature type="transmembrane region" description="Helical" evidence="3">
    <location>
        <begin position="125"/>
        <end position="145"/>
    </location>
</feature>
<keyword evidence="3" id="KW-0812">Transmembrane</keyword>
<dbReference type="GO" id="GO:0016020">
    <property type="term" value="C:membrane"/>
    <property type="evidence" value="ECO:0007669"/>
    <property type="project" value="InterPro"/>
</dbReference>
<evidence type="ECO:0000256" key="2">
    <source>
        <dbReference type="RuleBase" id="RU003750"/>
    </source>
</evidence>
<protein>
    <submittedName>
        <fullName evidence="4">Phosphatidylglycerophosphate synthase</fullName>
    </submittedName>
</protein>
<dbReference type="GO" id="GO:0008654">
    <property type="term" value="P:phospholipid biosynthetic process"/>
    <property type="evidence" value="ECO:0007669"/>
    <property type="project" value="InterPro"/>
</dbReference>
<evidence type="ECO:0000313" key="5">
    <source>
        <dbReference type="Proteomes" id="UP000010824"/>
    </source>
</evidence>
<comment type="similarity">
    <text evidence="2">Belongs to the CDP-alcohol phosphatidyltransferase class-I family.</text>
</comment>
<feature type="transmembrane region" description="Helical" evidence="3">
    <location>
        <begin position="96"/>
        <end position="119"/>
    </location>
</feature>
<evidence type="ECO:0000256" key="3">
    <source>
        <dbReference type="SAM" id="Phobius"/>
    </source>
</evidence>
<sequence length="214" mass="23131">MISGMNITALRPRFIGYLEPVADLFVRLKITPNQISLLSLAAGILCAYLFFQREFLLGALALFLSAVFDLIDGSVARKTGAHTNFGAVFDWIVDKYVDALALLGIGLSGITIISQFVAVSPVADFGVVTLAIIGSLMNTFIKPVVYAEIGYKEKVEGKIDDPLEGVGFFGRPETFLVLIIGGITGFIWAAVIIIAVCTNLSALQRITYLYKTLS</sequence>
<accession>L0HHP6</accession>
<dbReference type="InterPro" id="IPR048254">
    <property type="entry name" value="CDP_ALCOHOL_P_TRANSF_CS"/>
</dbReference>
<dbReference type="GO" id="GO:0016780">
    <property type="term" value="F:phosphotransferase activity, for other substituted phosphate groups"/>
    <property type="evidence" value="ECO:0007669"/>
    <property type="project" value="InterPro"/>
</dbReference>
<dbReference type="HOGENOM" id="CLU_080384_1_2_2"/>
<keyword evidence="1 2" id="KW-0808">Transferase</keyword>
<dbReference type="EMBL" id="CP003167">
    <property type="protein sequence ID" value="AGB03286.1"/>
    <property type="molecule type" value="Genomic_DNA"/>
</dbReference>